<dbReference type="EMBL" id="LAQL01000010">
    <property type="protein sequence ID" value="KLN59761.1"/>
    <property type="molecule type" value="Genomic_DNA"/>
</dbReference>
<dbReference type="Proteomes" id="UP000035444">
    <property type="component" value="Unassembled WGS sequence"/>
</dbReference>
<dbReference type="PANTHER" id="PTHR33376:SF15">
    <property type="entry name" value="BLL6794 PROTEIN"/>
    <property type="match status" value="1"/>
</dbReference>
<dbReference type="InterPro" id="IPR018389">
    <property type="entry name" value="DctP_fam"/>
</dbReference>
<dbReference type="Gene3D" id="3.40.190.170">
    <property type="entry name" value="Bacterial extracellular solute-binding protein, family 7"/>
    <property type="match status" value="1"/>
</dbReference>
<keyword evidence="3" id="KW-1185">Reference proteome</keyword>
<name>A0A0H2MC31_9PROT</name>
<evidence type="ECO:0000313" key="3">
    <source>
        <dbReference type="Proteomes" id="UP000035444"/>
    </source>
</evidence>
<accession>A0A0H2MC31</accession>
<dbReference type="Pfam" id="PF03480">
    <property type="entry name" value="DctP"/>
    <property type="match status" value="1"/>
</dbReference>
<dbReference type="SUPFAM" id="SSF53850">
    <property type="entry name" value="Periplasmic binding protein-like II"/>
    <property type="match status" value="1"/>
</dbReference>
<dbReference type="RefSeq" id="WP_047765092.1">
    <property type="nucleotide sequence ID" value="NZ_LAQL01000010.1"/>
</dbReference>
<comment type="caution">
    <text evidence="2">The sequence shown here is derived from an EMBL/GenBank/DDBJ whole genome shotgun (WGS) entry which is preliminary data.</text>
</comment>
<dbReference type="STRING" id="1489064.WH96_15340"/>
<dbReference type="PANTHER" id="PTHR33376">
    <property type="match status" value="1"/>
</dbReference>
<evidence type="ECO:0000313" key="2">
    <source>
        <dbReference type="EMBL" id="KLN59761.1"/>
    </source>
</evidence>
<reference evidence="2 3" key="1">
    <citation type="submission" date="2015-03" db="EMBL/GenBank/DDBJ databases">
        <title>Genome Sequence of Kiloniella spongiae MEBiC09566, isolated from a marine sponge.</title>
        <authorList>
            <person name="Shao Z."/>
            <person name="Wang L."/>
            <person name="Li X."/>
        </authorList>
    </citation>
    <scope>NUCLEOTIDE SEQUENCE [LARGE SCALE GENOMIC DNA]</scope>
    <source>
        <strain evidence="2 3">MEBiC09566</strain>
    </source>
</reference>
<organism evidence="2 3">
    <name type="scientific">Kiloniella spongiae</name>
    <dbReference type="NCBI Taxonomy" id="1489064"/>
    <lineage>
        <taxon>Bacteria</taxon>
        <taxon>Pseudomonadati</taxon>
        <taxon>Pseudomonadota</taxon>
        <taxon>Alphaproteobacteria</taxon>
        <taxon>Rhodospirillales</taxon>
        <taxon>Kiloniellaceae</taxon>
        <taxon>Kiloniella</taxon>
    </lineage>
</organism>
<gene>
    <name evidence="2" type="ORF">WH96_15340</name>
</gene>
<dbReference type="AlphaFoldDB" id="A0A0H2MC31"/>
<dbReference type="OrthoDB" id="7822595at2"/>
<keyword evidence="1" id="KW-0732">Signal</keyword>
<evidence type="ECO:0000256" key="1">
    <source>
        <dbReference type="ARBA" id="ARBA00022729"/>
    </source>
</evidence>
<dbReference type="InterPro" id="IPR038404">
    <property type="entry name" value="TRAP_DctP_sf"/>
</dbReference>
<dbReference type="GO" id="GO:0055085">
    <property type="term" value="P:transmembrane transport"/>
    <property type="evidence" value="ECO:0007669"/>
    <property type="project" value="InterPro"/>
</dbReference>
<proteinExistence type="predicted"/>
<dbReference type="CDD" id="cd13665">
    <property type="entry name" value="PBP2_TRAP_Dctp3_4"/>
    <property type="match status" value="1"/>
</dbReference>
<sequence>MKRTLIALTTVASIALTAIFSNAIGAEIELKLSHFLPSSHPTQTQFLEPWAKELEERSGGQVKVTIFPAGSAFGHVAKQYDQVKAGVVDISHGLTGFPRGRLPRTLIMDLPFLAKSSDAASRTLWDLYPTYLAEEYKGLKVLALHAHNPGLIHTRGKQVKTMDDLAGLRVRAPSAATSMMLKQLGATPIGLPPTQVYENLQKGVIDGTIFPYDGVHGFKLAEVLDYHLDAKAYTTSFYFIMNEKKYNALPQDIKTIIDDMSGAALVAKFGPWWNNWDKPGLEDIQKKGSPVVVLDDNQREEWRRALEPTTANYLKSLEESGVDNAKEIYDAAVKSIAKYEQ</sequence>
<protein>
    <submittedName>
        <fullName evidence="2">C4-dicarboxylate ABC transporter</fullName>
    </submittedName>
</protein>
<dbReference type="NCBIfam" id="NF037995">
    <property type="entry name" value="TRAP_S1"/>
    <property type="match status" value="1"/>
</dbReference>